<feature type="transmembrane region" description="Helical" evidence="7">
    <location>
        <begin position="288"/>
        <end position="314"/>
    </location>
</feature>
<accession>A0A9Y2IGW3</accession>
<dbReference type="GO" id="GO:0046872">
    <property type="term" value="F:metal ion binding"/>
    <property type="evidence" value="ECO:0007669"/>
    <property type="project" value="UniProtKB-KW"/>
</dbReference>
<dbReference type="Proteomes" id="UP001236014">
    <property type="component" value="Chromosome"/>
</dbReference>
<dbReference type="InterPro" id="IPR001915">
    <property type="entry name" value="Peptidase_M48"/>
</dbReference>
<keyword evidence="2" id="KW-0479">Metal-binding</keyword>
<evidence type="ECO:0000256" key="3">
    <source>
        <dbReference type="ARBA" id="ARBA00022801"/>
    </source>
</evidence>
<dbReference type="EMBL" id="CP127294">
    <property type="protein sequence ID" value="WIX79234.1"/>
    <property type="molecule type" value="Genomic_DNA"/>
</dbReference>
<evidence type="ECO:0000313" key="10">
    <source>
        <dbReference type="Proteomes" id="UP001236014"/>
    </source>
</evidence>
<dbReference type="PANTHER" id="PTHR34978:SF3">
    <property type="entry name" value="SLR0241 PROTEIN"/>
    <property type="match status" value="1"/>
</dbReference>
<gene>
    <name evidence="9" type="ORF">QRX50_49320</name>
</gene>
<feature type="transmembrane region" description="Helical" evidence="7">
    <location>
        <begin position="38"/>
        <end position="59"/>
    </location>
</feature>
<evidence type="ECO:0000256" key="5">
    <source>
        <dbReference type="ARBA" id="ARBA00023049"/>
    </source>
</evidence>
<evidence type="ECO:0000256" key="1">
    <source>
        <dbReference type="ARBA" id="ARBA00022670"/>
    </source>
</evidence>
<dbReference type="RefSeq" id="WP_285969923.1">
    <property type="nucleotide sequence ID" value="NZ_CP127294.1"/>
</dbReference>
<dbReference type="CDD" id="cd07326">
    <property type="entry name" value="M56_BlaR1_MecR1_like"/>
    <property type="match status" value="1"/>
</dbReference>
<sequence>MSAAACLLLYSFATAVLAPRLLVRLTHAGVAPRLGVAAWLAAIGSVVGSWAVAAGFLAGELLRAGTLSRQALLSTCFAQLRAVAAGNYGTFGQFGLLTLAGFAAVTVAALLARLGRSLLRARAATHEHARMARLAGAHDATLDAVVLDVPERAAYCVAGRPHTIVLTRGALATLDDPHLNAVLAHERAHLTGRHHLLLALTRGLAAILPRIELFTTGAAEVARLLEMCADDAAARTHGRRTVLQAILTLSGAVPVPPGALGASGVGVLARAQRLAAPPEPARRWRVRLLLGATAVLVTIGPLVAGGLAATGFALCGATVPG</sequence>
<evidence type="ECO:0000256" key="4">
    <source>
        <dbReference type="ARBA" id="ARBA00022833"/>
    </source>
</evidence>
<dbReference type="Pfam" id="PF01435">
    <property type="entry name" value="Peptidase_M48"/>
    <property type="match status" value="1"/>
</dbReference>
<evidence type="ECO:0000256" key="6">
    <source>
        <dbReference type="RuleBase" id="RU003983"/>
    </source>
</evidence>
<dbReference type="InterPro" id="IPR052173">
    <property type="entry name" value="Beta-lactam_resp_regulator"/>
</dbReference>
<dbReference type="KEGG" id="acab:QRX50_49320"/>
<proteinExistence type="inferred from homology"/>
<keyword evidence="7" id="KW-1133">Transmembrane helix</keyword>
<evidence type="ECO:0000256" key="7">
    <source>
        <dbReference type="SAM" id="Phobius"/>
    </source>
</evidence>
<evidence type="ECO:0000313" key="9">
    <source>
        <dbReference type="EMBL" id="WIX79234.1"/>
    </source>
</evidence>
<keyword evidence="3 6" id="KW-0378">Hydrolase</keyword>
<keyword evidence="1 6" id="KW-0645">Protease</keyword>
<feature type="domain" description="Peptidase M48" evidence="8">
    <location>
        <begin position="127"/>
        <end position="201"/>
    </location>
</feature>
<dbReference type="PANTHER" id="PTHR34978">
    <property type="entry name" value="POSSIBLE SENSOR-TRANSDUCER PROTEIN BLAR"/>
    <property type="match status" value="1"/>
</dbReference>
<keyword evidence="5 6" id="KW-0482">Metalloprotease</keyword>
<dbReference type="GO" id="GO:0006508">
    <property type="term" value="P:proteolysis"/>
    <property type="evidence" value="ECO:0007669"/>
    <property type="project" value="UniProtKB-KW"/>
</dbReference>
<evidence type="ECO:0000259" key="8">
    <source>
        <dbReference type="Pfam" id="PF01435"/>
    </source>
</evidence>
<keyword evidence="7" id="KW-0812">Transmembrane</keyword>
<dbReference type="AlphaFoldDB" id="A0A9Y2IGW3"/>
<comment type="cofactor">
    <cofactor evidence="6">
        <name>Zn(2+)</name>
        <dbReference type="ChEBI" id="CHEBI:29105"/>
    </cofactor>
    <text evidence="6">Binds 1 zinc ion per subunit.</text>
</comment>
<keyword evidence="4 6" id="KW-0862">Zinc</keyword>
<feature type="transmembrane region" description="Helical" evidence="7">
    <location>
        <begin position="94"/>
        <end position="112"/>
    </location>
</feature>
<keyword evidence="7" id="KW-0472">Membrane</keyword>
<dbReference type="GO" id="GO:0004222">
    <property type="term" value="F:metalloendopeptidase activity"/>
    <property type="evidence" value="ECO:0007669"/>
    <property type="project" value="InterPro"/>
</dbReference>
<comment type="similarity">
    <text evidence="6">Belongs to the peptidase M48 family.</text>
</comment>
<name>A0A9Y2IGW3_9PSEU</name>
<organism evidence="9 10">
    <name type="scientific">Amycolatopsis carbonis</name>
    <dbReference type="NCBI Taxonomy" id="715471"/>
    <lineage>
        <taxon>Bacteria</taxon>
        <taxon>Bacillati</taxon>
        <taxon>Actinomycetota</taxon>
        <taxon>Actinomycetes</taxon>
        <taxon>Pseudonocardiales</taxon>
        <taxon>Pseudonocardiaceae</taxon>
        <taxon>Amycolatopsis</taxon>
    </lineage>
</organism>
<reference evidence="9 10" key="1">
    <citation type="submission" date="2023-06" db="EMBL/GenBank/DDBJ databases">
        <authorList>
            <person name="Oyuntsetseg B."/>
            <person name="Kim S.B."/>
        </authorList>
    </citation>
    <scope>NUCLEOTIDE SEQUENCE [LARGE SCALE GENOMIC DNA]</scope>
    <source>
        <strain evidence="9 10">2-15</strain>
    </source>
</reference>
<keyword evidence="10" id="KW-1185">Reference proteome</keyword>
<evidence type="ECO:0000256" key="2">
    <source>
        <dbReference type="ARBA" id="ARBA00022723"/>
    </source>
</evidence>
<dbReference type="Gene3D" id="3.30.2010.10">
    <property type="entry name" value="Metalloproteases ('zincins'), catalytic domain"/>
    <property type="match status" value="1"/>
</dbReference>
<protein>
    <submittedName>
        <fullName evidence="9">M56 family metallopeptidase</fullName>
    </submittedName>
</protein>